<dbReference type="InterPro" id="IPR027417">
    <property type="entry name" value="P-loop_NTPase"/>
</dbReference>
<dbReference type="EMBL" id="QNRR01000007">
    <property type="protein sequence ID" value="RBP41434.1"/>
    <property type="molecule type" value="Genomic_DNA"/>
</dbReference>
<reference evidence="2 3" key="1">
    <citation type="submission" date="2018-06" db="EMBL/GenBank/DDBJ databases">
        <title>Genomic Encyclopedia of Type Strains, Phase IV (KMG-IV): sequencing the most valuable type-strain genomes for metagenomic binning, comparative biology and taxonomic classification.</title>
        <authorList>
            <person name="Goeker M."/>
        </authorList>
    </citation>
    <scope>NUCLEOTIDE SEQUENCE [LARGE SCALE GENOMIC DNA]</scope>
    <source>
        <strain evidence="2 3">DSM 25532</strain>
    </source>
</reference>
<dbReference type="Proteomes" id="UP000253426">
    <property type="component" value="Unassembled WGS sequence"/>
</dbReference>
<name>A0A366HFT9_9BACT</name>
<dbReference type="SMART" id="SM00952">
    <property type="entry name" value="RAP"/>
    <property type="match status" value="1"/>
</dbReference>
<comment type="caution">
    <text evidence="2">The sequence shown here is derived from an EMBL/GenBank/DDBJ whole genome shotgun (WGS) entry which is preliminary data.</text>
</comment>
<dbReference type="Pfam" id="PF13086">
    <property type="entry name" value="AAA_11"/>
    <property type="match status" value="2"/>
</dbReference>
<dbReference type="Gene3D" id="3.40.50.300">
    <property type="entry name" value="P-loop containing nucleotide triphosphate hydrolases"/>
    <property type="match status" value="3"/>
</dbReference>
<protein>
    <submittedName>
        <fullName evidence="2">AAA domain-containing protein</fullName>
    </submittedName>
</protein>
<dbReference type="InterPro" id="IPR041679">
    <property type="entry name" value="DNA2/NAM7-like_C"/>
</dbReference>
<dbReference type="SUPFAM" id="SSF52540">
    <property type="entry name" value="P-loop containing nucleoside triphosphate hydrolases"/>
    <property type="match status" value="1"/>
</dbReference>
<sequence length="1153" mass="131024">MPQDSNNAQDNQVAGYLRYLRDVTRKILVRGGIKNVLKGTSANPTFYFNYTEHNEFHGSGFFRSSKQRLRRDPSKQLYVGFGMITGSMRSAAAGGATSRIGAPVFYAPISFDGDGVEPQVEWESVQLNLELLADLVGKSVPTPEDDIQEDSNLAHYGPLLQNAHTVLGEADDKLEKNCGNRDWRSALLGQAAVAEPAITGFFRNEIWLRLDSIKNRVHFAAGDKFDFTPGVSKLEKRLKELQTSGKLFFYPQAFVFAAPVPTEISTYNAIKHLVEECESHGIQNSLLKKLVGGLVLDGRIALNRSLEDRAKLEETIQLLPLSLSLEQREAVARAWEEEVSYIEGPPGTGKSHTITALMLSAILLGKKVLLVSQKKDAVAVVQQMVERYTGRHKVIYAGDDTEGRQKMADYLAGVSQDVARHDIRSRLAQLGLEAKTARGAVASKCFLLDGQKKQIQSHIQRDHEYLEKHREFVRRRKLLSSEVPEQFDFSKPKRVDTDEQWDAALSQGEVLYGQKFVEQNCKLLRGQKVWLQRLLSTLHRDFHLDPARLLADHHDHSLIYARKTLGLIAEWQKADLCKKLIAPGSLKAARDSLDHHSEDLERQQSRYVQTLFDAQVLAHAKEAEADLKSFARLWHWRSAEKLQQIMGALQYEQLLTAFPLWAGEMRFLGGYLPFHAEMFDLVIVDEASQVNIAEVLPALYRGTRFCVVGDKKQLGLDSAGMFSVNRTLEQLIWNRHCGADKFQDALSKKMILSKDSVLDFITESPGLPMSSTLLKEHFRSMPALSSFTSDHFYDCNLKLMRETPAHVQKKCFSAFQTGGKRGRLDEEGNLSTQKVVEEEVKKVLEILSQLIRERAWLKLPALKQHGFTESRPPSIGVLSFTTDQRNYLREKIFEEDYFDAVERATYKLQIGTTEEFQGSERNIMILTIAHDGVSRGGNFWSDKRRVNVATSRAIDYTYFVYGGLPPTAKVLKAYLNHFGVGAEEDSDGLSSETSVRRYDWSFNRERYRQELMESEFEQRVAEYLEEYCADRADRYQIQIFNQVAAGTRLESCGQKRLDFVLHCALTGKSVAVEVDGQHHFDQGTGRNYGEAHLERVAVLRRAGWNIVHIPYYEWYDRGWLCDRQEDSRFKRNWKRTVGQLDTALRIEGPTERG</sequence>
<dbReference type="InterPro" id="IPR045055">
    <property type="entry name" value="DNA2/NAM7-like"/>
</dbReference>
<evidence type="ECO:0000259" key="1">
    <source>
        <dbReference type="SMART" id="SM00952"/>
    </source>
</evidence>
<dbReference type="RefSeq" id="WP_113960061.1">
    <property type="nucleotide sequence ID" value="NZ_QNRR01000007.1"/>
</dbReference>
<dbReference type="GO" id="GO:0004386">
    <property type="term" value="F:helicase activity"/>
    <property type="evidence" value="ECO:0007669"/>
    <property type="project" value="InterPro"/>
</dbReference>
<dbReference type="InterPro" id="IPR041677">
    <property type="entry name" value="DNA2/NAM7_AAA_11"/>
</dbReference>
<dbReference type="PANTHER" id="PTHR10887:SF495">
    <property type="entry name" value="HELICASE SENATAXIN ISOFORM X1-RELATED"/>
    <property type="match status" value="1"/>
</dbReference>
<accession>A0A366HFT9</accession>
<dbReference type="Pfam" id="PF13087">
    <property type="entry name" value="AAA_12"/>
    <property type="match status" value="1"/>
</dbReference>
<feature type="domain" description="RAP" evidence="1">
    <location>
        <begin position="1072"/>
        <end position="1131"/>
    </location>
</feature>
<dbReference type="PANTHER" id="PTHR10887">
    <property type="entry name" value="DNA2/NAM7 HELICASE FAMILY"/>
    <property type="match status" value="1"/>
</dbReference>
<evidence type="ECO:0000313" key="2">
    <source>
        <dbReference type="EMBL" id="RBP41434.1"/>
    </source>
</evidence>
<dbReference type="InterPro" id="IPR013584">
    <property type="entry name" value="RAP"/>
</dbReference>
<dbReference type="AlphaFoldDB" id="A0A366HFT9"/>
<dbReference type="OrthoDB" id="9757917at2"/>
<proteinExistence type="predicted"/>
<gene>
    <name evidence="2" type="ORF">DES53_107266</name>
</gene>
<organism evidence="2 3">
    <name type="scientific">Roseimicrobium gellanilyticum</name>
    <dbReference type="NCBI Taxonomy" id="748857"/>
    <lineage>
        <taxon>Bacteria</taxon>
        <taxon>Pseudomonadati</taxon>
        <taxon>Verrucomicrobiota</taxon>
        <taxon>Verrucomicrobiia</taxon>
        <taxon>Verrucomicrobiales</taxon>
        <taxon>Verrucomicrobiaceae</taxon>
        <taxon>Roseimicrobium</taxon>
    </lineage>
</organism>
<keyword evidence="3" id="KW-1185">Reference proteome</keyword>
<dbReference type="Pfam" id="PF08373">
    <property type="entry name" value="RAP"/>
    <property type="match status" value="1"/>
</dbReference>
<evidence type="ECO:0000313" key="3">
    <source>
        <dbReference type="Proteomes" id="UP000253426"/>
    </source>
</evidence>